<dbReference type="RefSeq" id="WP_156204477.1">
    <property type="nucleotide sequence ID" value="NZ_CP046457.1"/>
</dbReference>
<feature type="transmembrane region" description="Helical" evidence="1">
    <location>
        <begin position="12"/>
        <end position="33"/>
    </location>
</feature>
<keyword evidence="3" id="KW-1185">Reference proteome</keyword>
<dbReference type="Proteomes" id="UP000426444">
    <property type="component" value="Chromosome"/>
</dbReference>
<sequence>MTQKKQHWAKSLGEAVNLATSVAAAVGIGYLGGRWLDGRFDTEPWLALLGFVIGVATGLKMMYQKAVSGSTNPALSKDKVDKE</sequence>
<dbReference type="OrthoDB" id="1683450at2"/>
<protein>
    <recommendedName>
        <fullName evidence="4">ATP synthase protein I</fullName>
    </recommendedName>
</protein>
<dbReference type="AlphaFoldDB" id="A0A6I6DIP3"/>
<gene>
    <name evidence="2" type="ORF">SYNTR_2130</name>
</gene>
<evidence type="ECO:0000313" key="2">
    <source>
        <dbReference type="EMBL" id="QGU00724.1"/>
    </source>
</evidence>
<evidence type="ECO:0008006" key="4">
    <source>
        <dbReference type="Google" id="ProtNLM"/>
    </source>
</evidence>
<organism evidence="2 3">
    <name type="scientific">Candidatus Syntrophocurvum alkaliphilum</name>
    <dbReference type="NCBI Taxonomy" id="2293317"/>
    <lineage>
        <taxon>Bacteria</taxon>
        <taxon>Bacillati</taxon>
        <taxon>Bacillota</taxon>
        <taxon>Clostridia</taxon>
        <taxon>Eubacteriales</taxon>
        <taxon>Syntrophomonadaceae</taxon>
        <taxon>Candidatus Syntrophocurvum</taxon>
    </lineage>
</organism>
<dbReference type="KEGG" id="salq:SYNTR_2130"/>
<proteinExistence type="predicted"/>
<reference evidence="3" key="1">
    <citation type="journal article" date="2019" name="Microbiology">
        <title>Complete Genome Sequence of an Uncultured Bacterium of the Candidate Phylum Bipolaricaulota.</title>
        <authorList>
            <person name="Kadnikov V.V."/>
            <person name="Mardanov A.V."/>
            <person name="Beletsky A.V."/>
            <person name="Frank Y.A."/>
            <person name="Karnachuk O.V."/>
            <person name="Ravin N.V."/>
        </authorList>
    </citation>
    <scope>NUCLEOTIDE SEQUENCE [LARGE SCALE GENOMIC DNA]</scope>
</reference>
<accession>A0A6I6DIP3</accession>
<keyword evidence="1" id="KW-0472">Membrane</keyword>
<dbReference type="Pfam" id="PF09527">
    <property type="entry name" value="ATPase_gene1"/>
    <property type="match status" value="1"/>
</dbReference>
<keyword evidence="1" id="KW-1133">Transmembrane helix</keyword>
<dbReference type="EMBL" id="CP046457">
    <property type="protein sequence ID" value="QGU00724.1"/>
    <property type="molecule type" value="Genomic_DNA"/>
</dbReference>
<feature type="transmembrane region" description="Helical" evidence="1">
    <location>
        <begin position="45"/>
        <end position="63"/>
    </location>
</feature>
<keyword evidence="1" id="KW-0812">Transmembrane</keyword>
<dbReference type="InterPro" id="IPR032820">
    <property type="entry name" value="ATPase_put"/>
</dbReference>
<name>A0A6I6DIP3_9FIRM</name>
<evidence type="ECO:0000256" key="1">
    <source>
        <dbReference type="SAM" id="Phobius"/>
    </source>
</evidence>
<evidence type="ECO:0000313" key="3">
    <source>
        <dbReference type="Proteomes" id="UP000426444"/>
    </source>
</evidence>